<dbReference type="PANTHER" id="PTHR37540:SF10">
    <property type="entry name" value="SIGMA-70 REGION 2 FAMILY PROTEIN"/>
    <property type="match status" value="1"/>
</dbReference>
<name>A0A8J8W2P0_9EURO</name>
<proteinExistence type="predicted"/>
<protein>
    <recommendedName>
        <fullName evidence="4">Sigma-70 region 2 family protein</fullName>
    </recommendedName>
</protein>
<feature type="compositionally biased region" description="Polar residues" evidence="1">
    <location>
        <begin position="26"/>
        <end position="36"/>
    </location>
</feature>
<feature type="compositionally biased region" description="Polar residues" evidence="1">
    <location>
        <begin position="406"/>
        <end position="428"/>
    </location>
</feature>
<feature type="compositionally biased region" description="Basic and acidic residues" evidence="1">
    <location>
        <begin position="105"/>
        <end position="115"/>
    </location>
</feature>
<dbReference type="PANTHER" id="PTHR37540">
    <property type="entry name" value="TRANSCRIPTION FACTOR (ACR-2), PUTATIVE-RELATED-RELATED"/>
    <property type="match status" value="1"/>
</dbReference>
<sequence length="681" mass="75899">MASTNTDSDHLKTAQEAPSVRWQFIDASSNSRSNLTRVKRHVMQEYMRQKKGGSRNSESEDEQTHPVPPARRSKKSRTSTRRTTQRKSKTDEQRAQPTTSKKKQNKADTIDHTDSAEEVEEVCRNLPAESIRASSSSSSSSSVDDTLSMPLRNSVSSSYGSVKSSDDPAEVLLFPQENHPQDPYCSPSWSSSSPTSSLGFPRSPRTILSAARTDPFNSLPVELDLEGQQLFDFYVNEMPACSYGSHFRSPKAHNWYTRVFVPEAMKGAVAFQNTVLVHAANTWAWVRNLTETPHTLLHRDRALSMLRDHLTNNPHDTSDVAIVSCLSAAALEDFDPRPGHKEISWMHMRAAREMIRSRGGSVAFENTRLGMLINWQDYILSGYETPPRGNGFFFDQHPPPSPMLSKPQSLSTQSSYNNLHSLPSPPESTSSICSDLPACVEPSQAAGMMQGPSSVDEIRLQCEEFLDFLRRCEQLALYQRENPTACDLSRHTAIQSTSLLHRILVAPSGARFTASGDRKQMVARMTALMMLNAALWDYRYSPAQTRTFLCTLEQAMTDSEVSISGSVEAILQILLECNDGPRGTCAADAQVLVSPTCADSSSDFSQYSATATSPSARPWFVGRMLKIAKRLSPDSWHQVNNFFFSCLALQIRELGVCLWEPELRREILEAPSTSYIMPALY</sequence>
<dbReference type="Pfam" id="PF11951">
    <property type="entry name" value="Fungal_trans_2"/>
    <property type="match status" value="1"/>
</dbReference>
<feature type="compositionally biased region" description="Basic residues" evidence="1">
    <location>
        <begin position="71"/>
        <end position="87"/>
    </location>
</feature>
<dbReference type="Proteomes" id="UP000631181">
    <property type="component" value="Unassembled WGS sequence"/>
</dbReference>
<reference evidence="2" key="1">
    <citation type="journal article" date="2020" name="Front. Microbiol.">
        <title>Gene regulatory networks of Penicillium echinulatum 2HH and Penicillium oxalicum 114-2 inferred by a computational biology approach.</title>
        <authorList>
            <person name="Lenz A.R."/>
            <person name="Galan-Vasquez E."/>
            <person name="Balbinot E."/>
            <person name="De Abreu F.P."/>
            <person name="De Oliveira N.S."/>
            <person name="Da Rosa L.O."/>
            <person name="De Avila E Silva S."/>
            <person name="Camassola M."/>
            <person name="Dillon A.J.P."/>
            <person name="Perez-Rueda E."/>
        </authorList>
    </citation>
    <scope>NUCLEOTIDE SEQUENCE</scope>
    <source>
        <strain evidence="2">S1M29</strain>
    </source>
</reference>
<evidence type="ECO:0008006" key="4">
    <source>
        <dbReference type="Google" id="ProtNLM"/>
    </source>
</evidence>
<evidence type="ECO:0000256" key="1">
    <source>
        <dbReference type="SAM" id="MobiDB-lite"/>
    </source>
</evidence>
<feature type="region of interest" description="Disordered" evidence="1">
    <location>
        <begin position="1"/>
        <end position="149"/>
    </location>
</feature>
<dbReference type="EMBL" id="WIWV01000034">
    <property type="protein sequence ID" value="KAF7716865.1"/>
    <property type="molecule type" value="Genomic_DNA"/>
</dbReference>
<feature type="region of interest" description="Disordered" evidence="1">
    <location>
        <begin position="395"/>
        <end position="428"/>
    </location>
</feature>
<gene>
    <name evidence="2" type="ORF">PECM_005075</name>
</gene>
<dbReference type="AlphaFoldDB" id="A0A8J8W2P0"/>
<feature type="compositionally biased region" description="Low complexity" evidence="1">
    <location>
        <begin position="183"/>
        <end position="201"/>
    </location>
</feature>
<comment type="caution">
    <text evidence="2">The sequence shown here is derived from an EMBL/GenBank/DDBJ whole genome shotgun (WGS) entry which is preliminary data.</text>
</comment>
<organism evidence="2 3">
    <name type="scientific">Penicillium ucsense</name>
    <dbReference type="NCBI Taxonomy" id="2839758"/>
    <lineage>
        <taxon>Eukaryota</taxon>
        <taxon>Fungi</taxon>
        <taxon>Dikarya</taxon>
        <taxon>Ascomycota</taxon>
        <taxon>Pezizomycotina</taxon>
        <taxon>Eurotiomycetes</taxon>
        <taxon>Eurotiomycetidae</taxon>
        <taxon>Eurotiales</taxon>
        <taxon>Aspergillaceae</taxon>
        <taxon>Penicillium</taxon>
    </lineage>
</organism>
<dbReference type="InterPro" id="IPR021858">
    <property type="entry name" value="Fun_TF"/>
</dbReference>
<dbReference type="OrthoDB" id="4158087at2759"/>
<evidence type="ECO:0000313" key="3">
    <source>
        <dbReference type="Proteomes" id="UP000631181"/>
    </source>
</evidence>
<accession>A0A8J8W2P0</accession>
<evidence type="ECO:0000313" key="2">
    <source>
        <dbReference type="EMBL" id="KAF7716865.1"/>
    </source>
</evidence>
<keyword evidence="3" id="KW-1185">Reference proteome</keyword>
<feature type="region of interest" description="Disordered" evidence="1">
    <location>
        <begin position="176"/>
        <end position="201"/>
    </location>
</feature>